<dbReference type="GeneID" id="40092576"/>
<evidence type="ECO:0000313" key="5">
    <source>
        <dbReference type="Proteomes" id="UP000230444"/>
    </source>
</evidence>
<accession>A0A1J0MGZ0</accession>
<keyword evidence="6" id="KW-1185">Reference proteome</keyword>
<feature type="domain" description="N-acetylmuramidase" evidence="2">
    <location>
        <begin position="91"/>
        <end position="263"/>
    </location>
</feature>
<name>A0A1J0MGZ0_9CAUD</name>
<evidence type="ECO:0000313" key="3">
    <source>
        <dbReference type="EMBL" id="ANM47294.1"/>
    </source>
</evidence>
<evidence type="ECO:0000259" key="1">
    <source>
        <dbReference type="Pfam" id="PF01471"/>
    </source>
</evidence>
<reference evidence="3 6" key="2">
    <citation type="journal article" date="2017" name="Arch. Virol.">
        <title>First complete genome sequence of a virulent bacteriophage infecting the opportunistic pathogen Serratia rubidaea.</title>
        <authorList>
            <person name="Xing S."/>
            <person name="Ma T."/>
            <person name="Zhang X."/>
            <person name="Huang Y."/>
            <person name="Mi Z."/>
            <person name="Sun Q."/>
            <person name="An X."/>
            <person name="Fan H."/>
            <person name="Wu S."/>
            <person name="Wei L."/>
            <person name="Tong Y."/>
        </authorList>
    </citation>
    <scope>NUCLEOTIDE SEQUENCE [LARGE SCALE GENOMIC DNA]</scope>
</reference>
<dbReference type="OrthoDB" id="8489at10239"/>
<proteinExistence type="predicted"/>
<dbReference type="InterPro" id="IPR036366">
    <property type="entry name" value="PGBDSf"/>
</dbReference>
<reference evidence="4 5" key="1">
    <citation type="submission" date="2016-11" db="EMBL/GenBank/DDBJ databases">
        <title>Complete genome of the first virulent bacteriophage infecting the opportunist pathogen Serratia rubidaea.</title>
        <authorList>
            <person name="Xing S."/>
            <person name="Ma T."/>
            <person name="Zhang X."/>
            <person name="Huang Y."/>
            <person name="Mi Z."/>
            <person name="Sun Q."/>
            <person name="An X."/>
            <person name="Fan H."/>
            <person name="Wu S."/>
            <person name="Lin W."/>
            <person name="Tong Y."/>
        </authorList>
    </citation>
    <scope>NUCLEOTIDE SEQUENCE [LARGE SCALE GENOMIC DNA]</scope>
</reference>
<evidence type="ECO:0000259" key="2">
    <source>
        <dbReference type="Pfam" id="PF11860"/>
    </source>
</evidence>
<dbReference type="Pfam" id="PF11860">
    <property type="entry name" value="Muramidase"/>
    <property type="match status" value="1"/>
</dbReference>
<feature type="domain" description="Peptidoglycan binding-like" evidence="1">
    <location>
        <begin position="10"/>
        <end position="64"/>
    </location>
</feature>
<organism evidence="4 5">
    <name type="scientific">Serratia phage vB_Sru_IME250</name>
    <dbReference type="NCBI Taxonomy" id="1852640"/>
    <lineage>
        <taxon>Viruses</taxon>
        <taxon>Duplodnaviria</taxon>
        <taxon>Heunggongvirae</taxon>
        <taxon>Uroviricota</taxon>
        <taxon>Caudoviricetes</taxon>
        <taxon>Pantevenvirales</taxon>
        <taxon>Ackermannviridae</taxon>
        <taxon>Taipeivirus</taxon>
        <taxon>Taipeivirus IME250</taxon>
    </lineage>
</organism>
<evidence type="ECO:0000313" key="4">
    <source>
        <dbReference type="EMBL" id="APD20202.1"/>
    </source>
</evidence>
<dbReference type="KEGG" id="vg:40092576"/>
<protein>
    <submittedName>
        <fullName evidence="4">Putative peptidoglycan binding protein</fullName>
    </submittedName>
</protein>
<sequence>MAILKIGSRGLEVKNLQTSLNKIGFTLVADGIFGKATDNAVRAVQAGAGLVVDGMAGPKTMYAIRNAGESHQDHLTEVDLIDAARELSVDLASIKAVNQVESRGTGFTKSGKIKTLFERHIMYKKLNAKFGQAKANALAQLYPTLVNTKAGGYTGGDAELERLHGAIAIDKDCAYESASYGLFQIMGFNCVICGYANAEQMFNDFLTGERAQLMAFVKFIKADANMWKALKNKDWAEFARRYNGPAYAQNQYDTKLAAAYKSFS</sequence>
<dbReference type="InterPro" id="IPR002477">
    <property type="entry name" value="Peptidoglycan-bd-like"/>
</dbReference>
<evidence type="ECO:0000313" key="6">
    <source>
        <dbReference type="Proteomes" id="UP000231470"/>
    </source>
</evidence>
<dbReference type="InterPro" id="IPR024408">
    <property type="entry name" value="Muramidase"/>
</dbReference>
<dbReference type="EMBL" id="KY073123">
    <property type="protein sequence ID" value="APD20202.1"/>
    <property type="molecule type" value="Genomic_DNA"/>
</dbReference>
<dbReference type="Pfam" id="PF01471">
    <property type="entry name" value="PG_binding_1"/>
    <property type="match status" value="1"/>
</dbReference>
<dbReference type="Proteomes" id="UP000231470">
    <property type="component" value="Segment"/>
</dbReference>
<dbReference type="RefSeq" id="YP_009616095.1">
    <property type="nucleotide sequence ID" value="NC_042047.1"/>
</dbReference>
<dbReference type="SUPFAM" id="SSF47090">
    <property type="entry name" value="PGBD-like"/>
    <property type="match status" value="1"/>
</dbReference>
<dbReference type="Proteomes" id="UP000230444">
    <property type="component" value="Segment"/>
</dbReference>
<dbReference type="Gene3D" id="1.10.101.10">
    <property type="entry name" value="PGBD-like superfamily/PGBD"/>
    <property type="match status" value="1"/>
</dbReference>
<dbReference type="EMBL" id="KX147096">
    <property type="protein sequence ID" value="ANM47294.1"/>
    <property type="molecule type" value="Genomic_DNA"/>
</dbReference>
<dbReference type="InterPro" id="IPR036365">
    <property type="entry name" value="PGBD-like_sf"/>
</dbReference>